<dbReference type="PANTHER" id="PTHR46312">
    <property type="entry name" value="NACHT DOMAIN-CONTAINING PROTEIN"/>
    <property type="match status" value="1"/>
</dbReference>
<dbReference type="EMBL" id="BOML01000036">
    <property type="protein sequence ID" value="GIE03257.1"/>
    <property type="molecule type" value="Genomic_DNA"/>
</dbReference>
<dbReference type="SMART" id="SM00382">
    <property type="entry name" value="AAA"/>
    <property type="match status" value="1"/>
</dbReference>
<dbReference type="InterPro" id="IPR027417">
    <property type="entry name" value="P-loop_NTPase"/>
</dbReference>
<dbReference type="RefSeq" id="WP_203728984.1">
    <property type="nucleotide sequence ID" value="NZ_BAAATX010000030.1"/>
</dbReference>
<dbReference type="InterPro" id="IPR003959">
    <property type="entry name" value="ATPase_AAA_core"/>
</dbReference>
<accession>A0ABQ3Z0A7</accession>
<evidence type="ECO:0000313" key="2">
    <source>
        <dbReference type="EMBL" id="GIE03257.1"/>
    </source>
</evidence>
<dbReference type="InterPro" id="IPR003593">
    <property type="entry name" value="AAA+_ATPase"/>
</dbReference>
<protein>
    <recommendedName>
        <fullName evidence="1">AAA+ ATPase domain-containing protein</fullName>
    </recommendedName>
</protein>
<dbReference type="SUPFAM" id="SSF52540">
    <property type="entry name" value="P-loop containing nucleoside triphosphate hydrolases"/>
    <property type="match status" value="1"/>
</dbReference>
<dbReference type="Gene3D" id="3.40.50.300">
    <property type="entry name" value="P-loop containing nucleotide triphosphate hydrolases"/>
    <property type="match status" value="1"/>
</dbReference>
<organism evidence="2 3">
    <name type="scientific">Paractinoplanes durhamensis</name>
    <dbReference type="NCBI Taxonomy" id="113563"/>
    <lineage>
        <taxon>Bacteria</taxon>
        <taxon>Bacillati</taxon>
        <taxon>Actinomycetota</taxon>
        <taxon>Actinomycetes</taxon>
        <taxon>Micromonosporales</taxon>
        <taxon>Micromonosporaceae</taxon>
        <taxon>Paractinoplanes</taxon>
    </lineage>
</organism>
<evidence type="ECO:0000313" key="3">
    <source>
        <dbReference type="Proteomes" id="UP000637628"/>
    </source>
</evidence>
<sequence>MPQAYQVIRYSGRAVNLENEALWADLPTRDDLGGYLTAFFASPYSAASPLLVLGHPGSGKSLLTELIAARLSAPAFNTVRLELRDIDPEADIQAQIEEQIREDTGHDVNWVDFAKALAGNPPLIILDGYDELLQSTGKVFAGYLDKVQRFQTREMRLKRPVRIMVTSRLTLIDKAAIPDGTTVLRLMEFDENRRDRWTAIWNGTNAAYFAQANVERFAVPQRAQLVELAQQPLLLLMLAIYDADANELSRSQLDRTILYDSLLRRFIHRERAKGESGREFEALPAARRESLVDEDLVRLGVAAIGMFNRRSLHILQSDLDRDIDYFGARREIEVSGGEALSQADLLLGSFFFIHESRSRGGVATAFEFLHNTFGEFLTADFIVRRLLQQATLVSKLRDDDVLLPALRENLANPHEFWFAGLSFTALHTRPVVLRMIQEWLPHRAGAGAVSSLQLVIAQQLRDVLSETPPAWFVHGPAATAFDRFSYLGHLAVYTLNLVLTGAMISDHSGFALTIPATGGETPWMRLVSLWRSWFSPEALAGVAPMIECEVDGATVKVRAVSDFRLVNSRSRIETLVIQSRALGDDLTYVPAALSLADVHGAAPADLEALYLAIRRAGLGTRASLFGDLIDARLTKLRAVDTTESDTWLLRAALPGGDDVGPALAPITQAAWEVVQAAEGSASLADLPLTGVESAEELAGLSWYDARLLVRAKSSTDPQWIHLAIDDLIAAGAALRAEFQDRPSQFLAPALAELRRQGSGISAEYLVQDLVMQEALGRPDLAALVELRLFVRESMEERALDNALVRAIGGWRDLWHISESSLVALIHLAGEQQSGALLRRHLSGVFEKAWESQDRHRPGFALSLAVFTLRPEIDVQPTMEAQGIVEGLSRRRSWMLAFIRSARQRNDVGALDGLIDRSPSRWLQQNGLAELRTARAVLTAQQFDDVSWMATNLGVTLLWN</sequence>
<evidence type="ECO:0000259" key="1">
    <source>
        <dbReference type="SMART" id="SM00382"/>
    </source>
</evidence>
<reference evidence="2 3" key="1">
    <citation type="submission" date="2021-01" db="EMBL/GenBank/DDBJ databases">
        <title>Whole genome shotgun sequence of Actinoplanes durhamensis NBRC 14914.</title>
        <authorList>
            <person name="Komaki H."/>
            <person name="Tamura T."/>
        </authorList>
    </citation>
    <scope>NUCLEOTIDE SEQUENCE [LARGE SCALE GENOMIC DNA]</scope>
    <source>
        <strain evidence="2 3">NBRC 14914</strain>
    </source>
</reference>
<feature type="domain" description="AAA+ ATPase" evidence="1">
    <location>
        <begin position="46"/>
        <end position="188"/>
    </location>
</feature>
<keyword evidence="3" id="KW-1185">Reference proteome</keyword>
<comment type="caution">
    <text evidence="2">The sequence shown here is derived from an EMBL/GenBank/DDBJ whole genome shotgun (WGS) entry which is preliminary data.</text>
</comment>
<dbReference type="Pfam" id="PF00004">
    <property type="entry name" value="AAA"/>
    <property type="match status" value="1"/>
</dbReference>
<dbReference type="Proteomes" id="UP000637628">
    <property type="component" value="Unassembled WGS sequence"/>
</dbReference>
<dbReference type="PANTHER" id="PTHR46312:SF2">
    <property type="entry name" value="NUCLEOTIDE-BINDING OLIGOMERIZATION DOMAIN-CONTAINING PROTEIN 2-LIKE"/>
    <property type="match status" value="1"/>
</dbReference>
<name>A0ABQ3Z0A7_9ACTN</name>
<proteinExistence type="predicted"/>
<gene>
    <name evidence="2" type="ORF">Adu01nite_46070</name>
</gene>